<dbReference type="Proteomes" id="UP000774326">
    <property type="component" value="Unassembled WGS sequence"/>
</dbReference>
<keyword evidence="3" id="KW-1185">Reference proteome</keyword>
<feature type="compositionally biased region" description="Low complexity" evidence="1">
    <location>
        <begin position="45"/>
        <end position="57"/>
    </location>
</feature>
<accession>A0A9P8Q3N4</accession>
<comment type="caution">
    <text evidence="2">The sequence shown here is derived from an EMBL/GenBank/DDBJ whole genome shotgun (WGS) entry which is preliminary data.</text>
</comment>
<feature type="region of interest" description="Disordered" evidence="1">
    <location>
        <begin position="33"/>
        <end position="57"/>
    </location>
</feature>
<evidence type="ECO:0000313" key="2">
    <source>
        <dbReference type="EMBL" id="KAH3683486.1"/>
    </source>
</evidence>
<sequence>YLNGEKLRLWANRRMDLAQAKRDAKNLAKLKKTQEADTLKATAAGSQKSIKSSGSSK</sequence>
<protein>
    <submittedName>
        <fullName evidence="2">Uncharacterized protein</fullName>
    </submittedName>
</protein>
<reference evidence="2" key="2">
    <citation type="submission" date="2021-01" db="EMBL/GenBank/DDBJ databases">
        <authorList>
            <person name="Schikora-Tamarit M.A."/>
        </authorList>
    </citation>
    <scope>NUCLEOTIDE SEQUENCE</scope>
    <source>
        <strain evidence="2">CBS2887</strain>
    </source>
</reference>
<dbReference type="AlphaFoldDB" id="A0A9P8Q3N4"/>
<feature type="non-terminal residue" evidence="2">
    <location>
        <position position="1"/>
    </location>
</feature>
<gene>
    <name evidence="2" type="ORF">WICPIJ_005547</name>
</gene>
<dbReference type="EMBL" id="JAEUBG010003105">
    <property type="protein sequence ID" value="KAH3683486.1"/>
    <property type="molecule type" value="Genomic_DNA"/>
</dbReference>
<organism evidence="2 3">
    <name type="scientific">Wickerhamomyces pijperi</name>
    <name type="common">Yeast</name>
    <name type="synonym">Pichia pijperi</name>
    <dbReference type="NCBI Taxonomy" id="599730"/>
    <lineage>
        <taxon>Eukaryota</taxon>
        <taxon>Fungi</taxon>
        <taxon>Dikarya</taxon>
        <taxon>Ascomycota</taxon>
        <taxon>Saccharomycotina</taxon>
        <taxon>Saccharomycetes</taxon>
        <taxon>Phaffomycetales</taxon>
        <taxon>Wickerhamomycetaceae</taxon>
        <taxon>Wickerhamomyces</taxon>
    </lineage>
</organism>
<name>A0A9P8Q3N4_WICPI</name>
<reference evidence="2" key="1">
    <citation type="journal article" date="2021" name="Open Biol.">
        <title>Shared evolutionary footprints suggest mitochondrial oxidative damage underlies multiple complex I losses in fungi.</title>
        <authorList>
            <person name="Schikora-Tamarit M.A."/>
            <person name="Marcet-Houben M."/>
            <person name="Nosek J."/>
            <person name="Gabaldon T."/>
        </authorList>
    </citation>
    <scope>NUCLEOTIDE SEQUENCE</scope>
    <source>
        <strain evidence="2">CBS2887</strain>
    </source>
</reference>
<proteinExistence type="predicted"/>
<evidence type="ECO:0000313" key="3">
    <source>
        <dbReference type="Proteomes" id="UP000774326"/>
    </source>
</evidence>
<evidence type="ECO:0000256" key="1">
    <source>
        <dbReference type="SAM" id="MobiDB-lite"/>
    </source>
</evidence>